<gene>
    <name evidence="1" type="ORF">TPAB3V08_LOCUS9842</name>
</gene>
<dbReference type="EMBL" id="CAJPIN010022998">
    <property type="protein sequence ID" value="CAG2062894.1"/>
    <property type="molecule type" value="Genomic_DNA"/>
</dbReference>
<protein>
    <submittedName>
        <fullName evidence="1">Uncharacterized protein</fullName>
    </submittedName>
</protein>
<comment type="caution">
    <text evidence="1">The sequence shown here is derived from an EMBL/GenBank/DDBJ whole genome shotgun (WGS) entry which is preliminary data.</text>
</comment>
<dbReference type="Proteomes" id="UP001153148">
    <property type="component" value="Unassembled WGS sequence"/>
</dbReference>
<evidence type="ECO:0000313" key="1">
    <source>
        <dbReference type="EMBL" id="CAG2062894.1"/>
    </source>
</evidence>
<accession>A0ABN7PBC6</accession>
<reference evidence="1" key="1">
    <citation type="submission" date="2021-03" db="EMBL/GenBank/DDBJ databases">
        <authorList>
            <person name="Tran Van P."/>
        </authorList>
    </citation>
    <scope>NUCLEOTIDE SEQUENCE</scope>
</reference>
<keyword evidence="2" id="KW-1185">Reference proteome</keyword>
<organism evidence="1 2">
    <name type="scientific">Timema podura</name>
    <name type="common">Walking stick</name>
    <dbReference type="NCBI Taxonomy" id="61482"/>
    <lineage>
        <taxon>Eukaryota</taxon>
        <taxon>Metazoa</taxon>
        <taxon>Ecdysozoa</taxon>
        <taxon>Arthropoda</taxon>
        <taxon>Hexapoda</taxon>
        <taxon>Insecta</taxon>
        <taxon>Pterygota</taxon>
        <taxon>Neoptera</taxon>
        <taxon>Polyneoptera</taxon>
        <taxon>Phasmatodea</taxon>
        <taxon>Timematodea</taxon>
        <taxon>Timematoidea</taxon>
        <taxon>Timematidae</taxon>
        <taxon>Timema</taxon>
    </lineage>
</organism>
<name>A0ABN7PBC6_TIMPD</name>
<proteinExistence type="predicted"/>
<sequence length="147" mass="16139">MLSVFGATWARTPEHQYVYWSATVELSMLGFINSVGLPRGYNSYDSFGKSARISTASYYPFGLYALTFIPKLHLSNDRYSSAIILCMSTERLPCSLNPGPLAQKSDTLPLDHQVTDGIHVSSTAVLQDVEVCSATRLTPMQSVVHAC</sequence>
<evidence type="ECO:0000313" key="2">
    <source>
        <dbReference type="Proteomes" id="UP001153148"/>
    </source>
</evidence>